<keyword evidence="2" id="KW-1185">Reference proteome</keyword>
<dbReference type="EMBL" id="OAOP01000006">
    <property type="protein sequence ID" value="SNX72382.1"/>
    <property type="molecule type" value="Genomic_DNA"/>
</dbReference>
<evidence type="ECO:0000313" key="1">
    <source>
        <dbReference type="EMBL" id="SNX72382.1"/>
    </source>
</evidence>
<dbReference type="RefSeq" id="WP_097159215.1">
    <property type="nucleotide sequence ID" value="NZ_JBEPMQ010000005.1"/>
</dbReference>
<dbReference type="InterPro" id="IPR020140">
    <property type="entry name" value="Uncharacterised_YusG"/>
</dbReference>
<evidence type="ECO:0000313" key="2">
    <source>
        <dbReference type="Proteomes" id="UP000219546"/>
    </source>
</evidence>
<dbReference type="Proteomes" id="UP000219546">
    <property type="component" value="Unassembled WGS sequence"/>
</dbReference>
<reference evidence="1 2" key="1">
    <citation type="submission" date="2017-08" db="EMBL/GenBank/DDBJ databases">
        <authorList>
            <person name="de Groot N.N."/>
        </authorList>
    </citation>
    <scope>NUCLEOTIDE SEQUENCE [LARGE SCALE GENOMIC DNA]</scope>
    <source>
        <strain evidence="1 2">JC228</strain>
    </source>
</reference>
<protein>
    <submittedName>
        <fullName evidence="1">Uncharacterized protein DUF2553</fullName>
    </submittedName>
</protein>
<accession>A0A285CXV1</accession>
<proteinExistence type="predicted"/>
<dbReference type="OrthoDB" id="2876840at2"/>
<dbReference type="Pfam" id="PF10830">
    <property type="entry name" value="DUF2553"/>
    <property type="match status" value="1"/>
</dbReference>
<organism evidence="1 2">
    <name type="scientific">Bacillus oleivorans</name>
    <dbReference type="NCBI Taxonomy" id="1448271"/>
    <lineage>
        <taxon>Bacteria</taxon>
        <taxon>Bacillati</taxon>
        <taxon>Bacillota</taxon>
        <taxon>Bacilli</taxon>
        <taxon>Bacillales</taxon>
        <taxon>Bacillaceae</taxon>
        <taxon>Bacillus</taxon>
    </lineage>
</organism>
<dbReference type="AlphaFoldDB" id="A0A285CXV1"/>
<gene>
    <name evidence="1" type="ORF">SAMN05877753_10646</name>
</gene>
<sequence length="81" mass="9240">MSLHSSKRDITDQVIGKLHGNHIDLYLDHEKIGSMKVPSDKANFQLASHFEVENQKIYQKYTSVAQPDAKYTDCDQEGGWC</sequence>
<name>A0A285CXV1_9BACI</name>